<dbReference type="AlphaFoldDB" id="A0A345BVK1"/>
<dbReference type="InterPro" id="IPR016171">
    <property type="entry name" value="Vanillyl_alc_oxidase_C-sub2"/>
</dbReference>
<dbReference type="Gene3D" id="3.30.465.10">
    <property type="match status" value="1"/>
</dbReference>
<feature type="binding site" evidence="6">
    <location>
        <begin position="209"/>
        <end position="215"/>
    </location>
    <ligand>
        <name>FAD</name>
        <dbReference type="ChEBI" id="CHEBI:57692"/>
    </ligand>
</feature>
<dbReference type="GO" id="GO:0008610">
    <property type="term" value="P:lipid biosynthetic process"/>
    <property type="evidence" value="ECO:0007669"/>
    <property type="project" value="InterPro"/>
</dbReference>
<feature type="active site" description="Proton donor/acceptor" evidence="5">
    <location>
        <position position="388"/>
    </location>
</feature>
<comment type="cofactor">
    <cofactor evidence="6">
        <name>FAD</name>
        <dbReference type="ChEBI" id="CHEBI:57692"/>
    </cofactor>
</comment>
<dbReference type="EMBL" id="CP031092">
    <property type="protein sequence ID" value="AXF54982.1"/>
    <property type="molecule type" value="Genomic_DNA"/>
</dbReference>
<feature type="site" description="Important for enzyme activity" evidence="7">
    <location>
        <position position="260"/>
    </location>
</feature>
<keyword evidence="3 6" id="KW-0274">FAD</keyword>
<dbReference type="GO" id="GO:0016491">
    <property type="term" value="F:oxidoreductase activity"/>
    <property type="evidence" value="ECO:0007669"/>
    <property type="project" value="UniProtKB-KW"/>
</dbReference>
<name>A0A345BVK1_9BACI</name>
<reference evidence="9 10" key="1">
    <citation type="journal article" date="2018" name="J. Microbiol.">
        <title>Salicibibacter kimchii gen. nov., sp. nov., a moderately halophilic and alkalitolerant bacterium in the family Bacillaceae, isolated from kimchi.</title>
        <authorList>
            <person name="Jang J.Y."/>
            <person name="Oh Y.J."/>
            <person name="Lim S.K."/>
            <person name="Park H.K."/>
            <person name="Lee C."/>
            <person name="Kim J.Y."/>
            <person name="Lee M.A."/>
            <person name="Choi H.J."/>
        </authorList>
    </citation>
    <scope>NUCLEOTIDE SEQUENCE [LARGE SCALE GENOMIC DNA]</scope>
    <source>
        <strain evidence="9 10">NKC1-1</strain>
    </source>
</reference>
<dbReference type="Gene3D" id="3.30.300.330">
    <property type="match status" value="1"/>
</dbReference>
<dbReference type="KEGG" id="rue:DT065_02430"/>
<evidence type="ECO:0000256" key="4">
    <source>
        <dbReference type="ARBA" id="ARBA00023002"/>
    </source>
</evidence>
<dbReference type="Pfam" id="PF01565">
    <property type="entry name" value="FAD_binding_4"/>
    <property type="match status" value="1"/>
</dbReference>
<dbReference type="SUPFAM" id="SSF55103">
    <property type="entry name" value="FAD-linked oxidases, C-terminal domain"/>
    <property type="match status" value="1"/>
</dbReference>
<evidence type="ECO:0000256" key="7">
    <source>
        <dbReference type="PIRSR" id="PIRSR625650-4"/>
    </source>
</evidence>
<keyword evidence="2" id="KW-0285">Flavoprotein</keyword>
<evidence type="ECO:0000256" key="1">
    <source>
        <dbReference type="ARBA" id="ARBA00008000"/>
    </source>
</evidence>
<dbReference type="OrthoDB" id="9767256at2"/>
<dbReference type="InterPro" id="IPR016169">
    <property type="entry name" value="FAD-bd_PCMH_sub2"/>
</dbReference>
<dbReference type="InterPro" id="IPR004113">
    <property type="entry name" value="FAD-bd_oxidored_4_C"/>
</dbReference>
<dbReference type="InterPro" id="IPR036318">
    <property type="entry name" value="FAD-bd_PCMH-like_sf"/>
</dbReference>
<evidence type="ECO:0000256" key="6">
    <source>
        <dbReference type="PIRSR" id="PIRSR625650-3"/>
    </source>
</evidence>
<evidence type="ECO:0000256" key="2">
    <source>
        <dbReference type="ARBA" id="ARBA00022630"/>
    </source>
</evidence>
<dbReference type="Proteomes" id="UP000252100">
    <property type="component" value="Chromosome"/>
</dbReference>
<dbReference type="SUPFAM" id="SSF56176">
    <property type="entry name" value="FAD-binding/transporter-associated domain-like"/>
    <property type="match status" value="1"/>
</dbReference>
<dbReference type="PANTHER" id="PTHR46568:SF1">
    <property type="entry name" value="ALKYLDIHYDROXYACETONEPHOSPHATE SYNTHASE, PEROXISOMAL"/>
    <property type="match status" value="1"/>
</dbReference>
<keyword evidence="4" id="KW-0560">Oxidoreductase</keyword>
<dbReference type="InterPro" id="IPR016166">
    <property type="entry name" value="FAD-bd_PCMH"/>
</dbReference>
<evidence type="ECO:0000313" key="10">
    <source>
        <dbReference type="Proteomes" id="UP000252100"/>
    </source>
</evidence>
<sequence>MTTSLSILGELKDLLGEARVHQDPALLDERATDTWPLKLVHKAIGEKMDAPLCVVQPKNTDEVSTLLTFLHEKGIAAVPYGGGSGVTGGAQSNEKTVLIDMGEMQDIIHLDEENLTVTTQPGIIHGQLEAYLNSLGYISGHYPQSIDLAQIGGLVATRSAGQFSTKYGNIEELVVGLEAVLTTGEIIRIKNVPRRSTGPDLRQLFIGSEGTMGIITEVTIKIFPKPADRWLNAYGIANMREGLQIIQAFMREGWNPAVVRLHDPLGAKRKYSDVLNDGESILLLLSEGPKGYAATEGQALDQIIRDGGGRSLGAKPVEQWLEHRNDTQELKKYTSQGIILDTIEVAANWENIAIIYEQVTERLKNEVPEVVLITGHSSHSYPQGTNMYFILAANAPRDAEGVERVYWSIWSKVMEITLENNGTIGHHHGIGRLRAPWMREELGSSYQLLERLKETLDPREIMNIGTLLPEEGEE</sequence>
<evidence type="ECO:0000259" key="8">
    <source>
        <dbReference type="PROSITE" id="PS51387"/>
    </source>
</evidence>
<dbReference type="InterPro" id="IPR006094">
    <property type="entry name" value="Oxid_FAD_bind_N"/>
</dbReference>
<comment type="similarity">
    <text evidence="1">Belongs to the FAD-binding oxidoreductase/transferase type 4 family.</text>
</comment>
<gene>
    <name evidence="9" type="ORF">DT065_02430</name>
</gene>
<protein>
    <submittedName>
        <fullName evidence="9">FAD-binding oxidoreductase</fullName>
    </submittedName>
</protein>
<dbReference type="GO" id="GO:0008609">
    <property type="term" value="F:alkylglycerone-phosphate synthase activity"/>
    <property type="evidence" value="ECO:0007669"/>
    <property type="project" value="InterPro"/>
</dbReference>
<evidence type="ECO:0000256" key="5">
    <source>
        <dbReference type="PIRSR" id="PIRSR625650-1"/>
    </source>
</evidence>
<dbReference type="PROSITE" id="PS51387">
    <property type="entry name" value="FAD_PCMH"/>
    <property type="match status" value="1"/>
</dbReference>
<accession>A0A345BVK1</accession>
<dbReference type="RefSeq" id="WP_114370546.1">
    <property type="nucleotide sequence ID" value="NZ_CP031092.1"/>
</dbReference>
<dbReference type="InterPro" id="IPR025650">
    <property type="entry name" value="Alkyl-DHAP_Synthase"/>
</dbReference>
<proteinExistence type="inferred from homology"/>
<organism evidence="9 10">
    <name type="scientific">Salicibibacter kimchii</name>
    <dbReference type="NCBI Taxonomy" id="2099786"/>
    <lineage>
        <taxon>Bacteria</taxon>
        <taxon>Bacillati</taxon>
        <taxon>Bacillota</taxon>
        <taxon>Bacilli</taxon>
        <taxon>Bacillales</taxon>
        <taxon>Bacillaceae</taxon>
        <taxon>Salicibibacter</taxon>
    </lineage>
</organism>
<evidence type="ECO:0000313" key="9">
    <source>
        <dbReference type="EMBL" id="AXF54982.1"/>
    </source>
</evidence>
<dbReference type="PANTHER" id="PTHR46568">
    <property type="entry name" value="ALKYLDIHYDROXYACETONEPHOSPHATE SYNTHASE, PEROXISOMAL"/>
    <property type="match status" value="1"/>
</dbReference>
<dbReference type="InterPro" id="IPR016164">
    <property type="entry name" value="FAD-linked_Oxase-like_C"/>
</dbReference>
<evidence type="ECO:0000256" key="3">
    <source>
        <dbReference type="ARBA" id="ARBA00022827"/>
    </source>
</evidence>
<dbReference type="Gene3D" id="1.10.45.10">
    <property type="entry name" value="Vanillyl-alcohol Oxidase, Chain A, domain 4"/>
    <property type="match status" value="1"/>
</dbReference>
<keyword evidence="10" id="KW-1185">Reference proteome</keyword>
<dbReference type="Pfam" id="PF02913">
    <property type="entry name" value="FAD-oxidase_C"/>
    <property type="match status" value="1"/>
</dbReference>
<feature type="domain" description="FAD-binding PCMH-type" evidence="8">
    <location>
        <begin position="47"/>
        <end position="225"/>
    </location>
</feature>
<dbReference type="GO" id="GO:0071949">
    <property type="term" value="F:FAD binding"/>
    <property type="evidence" value="ECO:0007669"/>
    <property type="project" value="InterPro"/>
</dbReference>